<evidence type="ECO:0000256" key="3">
    <source>
        <dbReference type="SAM" id="SignalP"/>
    </source>
</evidence>
<evidence type="ECO:0008006" key="6">
    <source>
        <dbReference type="Google" id="ProtNLM"/>
    </source>
</evidence>
<evidence type="ECO:0000313" key="4">
    <source>
        <dbReference type="EMBL" id="EUD64650.1"/>
    </source>
</evidence>
<keyword evidence="5" id="KW-1185">Reference proteome</keyword>
<evidence type="ECO:0000313" key="5">
    <source>
        <dbReference type="Proteomes" id="UP000030640"/>
    </source>
</evidence>
<dbReference type="VEuPathDB" id="PlasmoDB:C922_04997"/>
<feature type="compositionally biased region" description="Basic and acidic residues" evidence="1">
    <location>
        <begin position="1722"/>
        <end position="1733"/>
    </location>
</feature>
<accession>W6ZZE6</accession>
<feature type="compositionally biased region" description="Polar residues" evidence="1">
    <location>
        <begin position="1763"/>
        <end position="1811"/>
    </location>
</feature>
<proteinExistence type="predicted"/>
<feature type="compositionally biased region" description="Basic and acidic residues" evidence="1">
    <location>
        <begin position="976"/>
        <end position="1008"/>
    </location>
</feature>
<keyword evidence="2" id="KW-0472">Membrane</keyword>
<gene>
    <name evidence="4" type="ORF">C922_04997</name>
</gene>
<dbReference type="OrthoDB" id="371154at2759"/>
<feature type="region of interest" description="Disordered" evidence="1">
    <location>
        <begin position="1704"/>
        <end position="1746"/>
    </location>
</feature>
<feature type="region of interest" description="Disordered" evidence="1">
    <location>
        <begin position="1763"/>
        <end position="1822"/>
    </location>
</feature>
<evidence type="ECO:0000256" key="1">
    <source>
        <dbReference type="SAM" id="MobiDB-lite"/>
    </source>
</evidence>
<feature type="chain" id="PRO_5004887230" description="Rhoptry neck protein 3" evidence="3">
    <location>
        <begin position="22"/>
        <end position="2239"/>
    </location>
</feature>
<keyword evidence="3" id="KW-0732">Signal</keyword>
<feature type="signal peptide" evidence="3">
    <location>
        <begin position="1"/>
        <end position="21"/>
    </location>
</feature>
<dbReference type="RefSeq" id="XP_008818792.1">
    <property type="nucleotide sequence ID" value="XM_008820570.1"/>
</dbReference>
<keyword evidence="2" id="KW-1133">Transmembrane helix</keyword>
<evidence type="ECO:0000256" key="2">
    <source>
        <dbReference type="SAM" id="Phobius"/>
    </source>
</evidence>
<reference evidence="4 5" key="1">
    <citation type="submission" date="2013-02" db="EMBL/GenBank/DDBJ databases">
        <title>The Genome Sequence of Plasmodium inui San Antonio 1.</title>
        <authorList>
            <consortium name="The Broad Institute Genome Sequencing Platform"/>
            <consortium name="The Broad Institute Genome Sequencing Center for Infectious Disease"/>
            <person name="Neafsey D."/>
            <person name="Cheeseman I."/>
            <person name="Volkman S."/>
            <person name="Adams J."/>
            <person name="Walker B."/>
            <person name="Young S.K."/>
            <person name="Zeng Q."/>
            <person name="Gargeya S."/>
            <person name="Fitzgerald M."/>
            <person name="Haas B."/>
            <person name="Abouelleil A."/>
            <person name="Alvarado L."/>
            <person name="Arachchi H.M."/>
            <person name="Berlin A.M."/>
            <person name="Chapman S.B."/>
            <person name="Dewar J."/>
            <person name="Goldberg J."/>
            <person name="Griggs A."/>
            <person name="Gujja S."/>
            <person name="Hansen M."/>
            <person name="Howarth C."/>
            <person name="Imamovic A."/>
            <person name="Larimer J."/>
            <person name="McCowan C."/>
            <person name="Murphy C."/>
            <person name="Neiman D."/>
            <person name="Pearson M."/>
            <person name="Priest M."/>
            <person name="Roberts A."/>
            <person name="Saif S."/>
            <person name="Shea T."/>
            <person name="Sisk P."/>
            <person name="Sykes S."/>
            <person name="Wortman J."/>
            <person name="Nusbaum C."/>
            <person name="Birren B."/>
        </authorList>
    </citation>
    <scope>NUCLEOTIDE SEQUENCE [LARGE SCALE GENOMIC DNA]</scope>
    <source>
        <strain evidence="4 5">San Antonio 1</strain>
    </source>
</reference>
<feature type="transmembrane region" description="Helical" evidence="2">
    <location>
        <begin position="278"/>
        <end position="299"/>
    </location>
</feature>
<protein>
    <recommendedName>
        <fullName evidence="6">Rhoptry neck protein 3</fullName>
    </recommendedName>
</protein>
<organism evidence="4 5">
    <name type="scientific">Plasmodium inui San Antonio 1</name>
    <dbReference type="NCBI Taxonomy" id="1237626"/>
    <lineage>
        <taxon>Eukaryota</taxon>
        <taxon>Sar</taxon>
        <taxon>Alveolata</taxon>
        <taxon>Apicomplexa</taxon>
        <taxon>Aconoidasida</taxon>
        <taxon>Haemosporida</taxon>
        <taxon>Plasmodiidae</taxon>
        <taxon>Plasmodium</taxon>
        <taxon>Plasmodium (Plasmodium)</taxon>
    </lineage>
</organism>
<feature type="compositionally biased region" description="Polar residues" evidence="1">
    <location>
        <begin position="1734"/>
        <end position="1746"/>
    </location>
</feature>
<dbReference type="GeneID" id="20040271"/>
<name>W6ZZE6_9APIC</name>
<dbReference type="Proteomes" id="UP000030640">
    <property type="component" value="Unassembled WGS sequence"/>
</dbReference>
<sequence>MKKYWFCISAFYLFFNILSKCKEIENRNLEVLATYRRDDSSGNSFKNREAEGKHDVKINNGANYNEYSFLSLKASSIFNQYYVAKLINTMLYRGLVTKGKFHKNVAIYESLSRTNYFFYLTVMNKKNVKKIVKLISKAHDSRKKHDVFRRQLIAYFDSPPFPLDNTFKDEMDHALIIYNKAKTDSYWTMVDGLKNDGLLVARTFMAVSFVQSLRGIIGLVNSKLIDLCFSRSYLYNHIASFDNLIMNNTFGVIVSYVFKSWLLFFYPLMAPFRGAVSFALSSFCITQLSKIVFIIYRNIKRLVRISYRRLYSTILKFNLMKFPELQPYASKLLYGDALILVSNIWKLSYVNVTEHLTGKNITPILNNLFEKNLGTGFFDFSNSLFKYVIDSMQDMQLISTKEANLDKEPQYNTQTFKRILMILKITRKLLYYEESYMRLAVANLLTKIYTLLFVNVNYISKMPPKEFFQADVESEFRYIYEDQTYELFLQRISSDINRKPFIKRNIRRINRGSIEFTLSILKIKLLHYKPSLKFPYSSLYFDEPLKKQLNASMKLIIIGSTGIIANLVNYGENYDILKKSPLELTKNLNQAHNYSTFDVKKMLFPLNIFINLLIPLFLNYNDIMIRKDIIEHMVTFFNVIVDSKDLYLYQYLKNVVDTIKKTEAATLTEINYDEEINKIILDEIHKVIDEVNNEKTNSLVFHSYSMTNNDLYLHNKDGQLFKFLFNDSNKKDAFSRLVHINDYRNPLSFQVPLIKFEPSNRNDGNLVVGSLLDKFEGTLRGCYMCLKEDDDLLVVDMIHHVLWASGVDRFSAYILSSMIGAVKKYFHQGVSWNRALLNMGPTEFYEIHRIFMERTPQAKDRSQNVFIKRIRRYRFNLNQTKFAKMFKVFLENVLRKVNFFNTEEATIILIMSALYSLYKNIEKHEIPTSETYKFYQQKLIEAYYPAKYYAHNYESHTIRLLKEKQKEYASDDESGDENKNDQDKKDGTISASEKADGKEAEKPPKTQKMEVQIELPLDDELVQSTKSLQQEVESREEERNKILAEIESKHGQLSHKENFPHLPTKCMFLLYYDFAPFIKDNIKGIEQVFNTLDGSLIDMNHVMNIERIQTQKTKYASIDEKNLINILCGTYLFLKKENISIEDMFKYGNANSAVKHLLIIMSLLRIEKKTDRYTWKKFLTLEKFLDEREKIYKTPMKYLYMKLLNVKRVFGFTRRNLLMSFGKRIKGTRFMNILRYTKFFEILEKAESINLRYPLLYIKFEDIMTFANVFHKFKFPIIKYTSNQQTLRTMLNQFKLSPNTSINNEKLILRIYRIINLIIKKKYDYDLNELRKDKKYLDLYAQNKSDHILNDIKIKPIVDQYLSQLIGFIKMLTDMKFTNFLFLRNFYVFIKFYAVTGDLDYSMNSSVFYLASRNYLNFILNSITEFENFKKFIEKMKRNNDIKKYPIDHFNFHTECYAVDDIKTYVFIPEDKEKLNKYYQIMTYDINSFYKNYLLIDLFYDDLDVKNLEIYYQKISNATDYNIGPTSNIYIPGRTKISQGIPNKDVEMLNETVKNHVYLEKFLDKTNIPSIPFSDFNMARDINGITFNFTNRATTPPFYKENILDQFDIIGKSIVGRYYQKVKCSFVTYPFNLYYWLVLNPGKPRVETVGKVGLIKEADLMSKTDEERELEEHKIDEQVVEDLFKEEVEAAEDVMELDENLHHTSASEADISGSESEDDLVDVGKDSKPDENSLSHVSTASDFSTGSLESVASTAYNGSTDTLVSASSNESTDTLRSPSSTGSTDTLRSPSSTGSTDTLRSASSTEFTTTARSDKSGTGIISGSTRSINFLQRANKENTDWEQTILQVTKESERRKRSNQTNGLSFLQKKEMNPFPFVDTMINERNKNVTKEKYGYFNRPYNMYVNKTNIFRNFNVIMKIVHTIISLNKFSVVSPVEIIKKGISIMKRKNKFIKSHHLNPFINKMLLDINEAVQKIKSNCEKGFIGSGTDIISLYRIVEFQLFNQFLIYPPMKRLRDKELRYVLEVINQGYAFHIMKVKSMLKRELVMKEKIVRLLDTFNEYRNLFDDTAIDRLVQMFLESLDCKDIKCFDLLFNSFITHRYNNIIMQLTNKSETFNVLGEIFKNPTALTDVRVQVHETYIEPSRRQNVYENFQLESDVVLYPKLTYNELLFSSLELSKKIEIWNSMYTLFNIRHIYVNIGYLLLGVKHRIKRSYRVFLHTYSFLGWLRKNKKDEIYIP</sequence>
<keyword evidence="2" id="KW-0812">Transmembrane</keyword>
<feature type="region of interest" description="Disordered" evidence="1">
    <location>
        <begin position="966"/>
        <end position="1008"/>
    </location>
</feature>
<dbReference type="EMBL" id="KI965492">
    <property type="protein sequence ID" value="EUD64650.1"/>
    <property type="molecule type" value="Genomic_DNA"/>
</dbReference>
<feature type="transmembrane region" description="Helical" evidence="2">
    <location>
        <begin position="602"/>
        <end position="620"/>
    </location>
</feature>